<feature type="binding site" evidence="9">
    <location>
        <position position="59"/>
    </location>
    <ligand>
        <name>substrate</name>
    </ligand>
</feature>
<evidence type="ECO:0000313" key="15">
    <source>
        <dbReference type="EMBL" id="CAA9406550.1"/>
    </source>
</evidence>
<keyword evidence="5 12" id="KW-0520">NAD</keyword>
<dbReference type="SUPFAM" id="SSF49785">
    <property type="entry name" value="Galactose-binding domain-like"/>
    <property type="match status" value="1"/>
</dbReference>
<dbReference type="InterPro" id="IPR053715">
    <property type="entry name" value="GH4_Enzyme_sf"/>
</dbReference>
<dbReference type="EMBL" id="CADCUQ010000460">
    <property type="protein sequence ID" value="CAA9406550.1"/>
    <property type="molecule type" value="Genomic_DNA"/>
</dbReference>
<comment type="cofactor">
    <cofactor evidence="12">
        <name>NAD(+)</name>
        <dbReference type="ChEBI" id="CHEBI:57540"/>
    </cofactor>
    <text evidence="12">Binds 1 NAD(+) per subunit.</text>
</comment>
<evidence type="ECO:0000256" key="6">
    <source>
        <dbReference type="ARBA" id="ARBA00023211"/>
    </source>
</evidence>
<gene>
    <name evidence="15" type="ORF">AVDCRST_MAG64-2022</name>
</gene>
<proteinExistence type="inferred from homology"/>
<dbReference type="GO" id="GO:0005975">
    <property type="term" value="P:carbohydrate metabolic process"/>
    <property type="evidence" value="ECO:0007669"/>
    <property type="project" value="InterPro"/>
</dbReference>
<dbReference type="InterPro" id="IPR015955">
    <property type="entry name" value="Lactate_DH/Glyco_Ohase_4_C"/>
</dbReference>
<dbReference type="EC" id="3.2.1.22" evidence="15"/>
<dbReference type="GO" id="GO:0004557">
    <property type="term" value="F:alpha-galactosidase activity"/>
    <property type="evidence" value="ECO:0007669"/>
    <property type="project" value="UniProtKB-EC"/>
</dbReference>
<dbReference type="InterPro" id="IPR008979">
    <property type="entry name" value="Galactose-bd-like_sf"/>
</dbReference>
<evidence type="ECO:0000256" key="10">
    <source>
        <dbReference type="PIRSR" id="PIRSR601088-3"/>
    </source>
</evidence>
<comment type="cofactor">
    <cofactor evidence="1">
        <name>Mn(2+)</name>
        <dbReference type="ChEBI" id="CHEBI:29035"/>
    </cofactor>
</comment>
<dbReference type="Pfam" id="PF02056">
    <property type="entry name" value="Glyco_hydro_4"/>
    <property type="match status" value="1"/>
</dbReference>
<protein>
    <submittedName>
        <fullName evidence="15">GH4</fullName>
        <ecNumber evidence="15">3.2.1.22</ecNumber>
    </submittedName>
</protein>
<evidence type="ECO:0000256" key="9">
    <source>
        <dbReference type="PIRSR" id="PIRSR601088-2"/>
    </source>
</evidence>
<name>A0A6J4P7G8_9BACT</name>
<dbReference type="Gene3D" id="3.90.1820.10">
    <property type="entry name" value="AglA-like glucosidase"/>
    <property type="match status" value="1"/>
</dbReference>
<dbReference type="Pfam" id="PF11975">
    <property type="entry name" value="Glyco_hydro_4C"/>
    <property type="match status" value="1"/>
</dbReference>
<evidence type="ECO:0000256" key="13">
    <source>
        <dbReference type="SAM" id="MobiDB-lite"/>
    </source>
</evidence>
<keyword evidence="10" id="KW-0408">Iron</keyword>
<sequence>DATLVDFEIPRKYGLRFTIADTTGPGGLFRALRTFPMLSGLCRDMAEVCPRATLLNYANPMSMNMQTVSRTSPGVRAVGLCHSVQGTFDQLMGYLGEDPCGVAFTCAGINHMAFYLRLEKDGQDLYPRLFEAMGRPAVYDTNRVRFEIMRRLGYFVTESSEHNAEYSPWFIPHGDAHARRCDVPLDEYLHRCDGIVEQFERMRAASRCPDDGAPADVRRSHEYGSTIIHSVVTGRPSVVYGNMPNRGAIANLPADAIAEAPTLVDRSGLRFTTVGDLPPQLAAYMAPHVAQHELFVRAATEGRRDHIYQACLFDPLTAATMPPDRVVEMCDELIAAHGFAKDGGVLPDLDAKRTLVPSSGKSFAKVDPATLRASWDAQQKRCDAEHVTQWHVIGPFGAGPEGRVSLDLETPVDEAFGARRDRAPDVSSDANPNGTGGLRWRPARAGRRGFVDLVAALGPADGAVAFAYAEVASVHGGPAVLRCGSDDGIRVWLNGEQVHSREVGRAYRPGSDAVDVRLRPGVNRVLVKVDNYHGAWGFGVALRDARAGDARAAE</sequence>
<dbReference type="AlphaFoldDB" id="A0A6J4P7G8"/>
<feature type="region of interest" description="Disordered" evidence="13">
    <location>
        <begin position="422"/>
        <end position="441"/>
    </location>
</feature>
<dbReference type="InterPro" id="IPR001088">
    <property type="entry name" value="Glyco_hydro_4"/>
</dbReference>
<accession>A0A6J4P7G8</accession>
<feature type="binding site" evidence="10">
    <location>
        <position position="81"/>
    </location>
    <ligand>
        <name>Mn(2+)</name>
        <dbReference type="ChEBI" id="CHEBI:29035"/>
    </ligand>
</feature>
<dbReference type="SUPFAM" id="SSF51735">
    <property type="entry name" value="NAD(P)-binding Rossmann-fold domains"/>
    <property type="match status" value="1"/>
</dbReference>
<dbReference type="PANTHER" id="PTHR32092">
    <property type="entry name" value="6-PHOSPHO-BETA-GLUCOSIDASE-RELATED"/>
    <property type="match status" value="1"/>
</dbReference>
<dbReference type="PRINTS" id="PR00732">
    <property type="entry name" value="GLHYDRLASE4"/>
</dbReference>
<evidence type="ECO:0000256" key="12">
    <source>
        <dbReference type="RuleBase" id="RU361152"/>
    </source>
</evidence>
<feature type="domain" description="Glycosyl hydrolase family 4 C-terminal" evidence="14">
    <location>
        <begin position="106"/>
        <end position="317"/>
    </location>
</feature>
<dbReference type="GO" id="GO:0046872">
    <property type="term" value="F:metal ion binding"/>
    <property type="evidence" value="ECO:0007669"/>
    <property type="project" value="UniProtKB-KW"/>
</dbReference>
<evidence type="ECO:0000256" key="2">
    <source>
        <dbReference type="ARBA" id="ARBA00010141"/>
    </source>
</evidence>
<evidence type="ECO:0000256" key="8">
    <source>
        <dbReference type="ARBA" id="ARBA00023295"/>
    </source>
</evidence>
<dbReference type="PANTHER" id="PTHR32092:SF6">
    <property type="entry name" value="ALPHA-GALACTOSIDASE"/>
    <property type="match status" value="1"/>
</dbReference>
<feature type="non-terminal residue" evidence="15">
    <location>
        <position position="1"/>
    </location>
</feature>
<keyword evidence="4 12" id="KW-0378">Hydrolase</keyword>
<evidence type="ECO:0000256" key="7">
    <source>
        <dbReference type="ARBA" id="ARBA00023277"/>
    </source>
</evidence>
<comment type="similarity">
    <text evidence="2 12">Belongs to the glycosyl hydrolase 4 family.</text>
</comment>
<dbReference type="InterPro" id="IPR022616">
    <property type="entry name" value="Glyco_hydro_4_C"/>
</dbReference>
<dbReference type="InterPro" id="IPR036291">
    <property type="entry name" value="NAD(P)-bd_dom_sf"/>
</dbReference>
<feature type="binding site" evidence="10">
    <location>
        <position position="111"/>
    </location>
    <ligand>
        <name>Mn(2+)</name>
        <dbReference type="ChEBI" id="CHEBI:29035"/>
    </ligand>
</feature>
<evidence type="ECO:0000259" key="14">
    <source>
        <dbReference type="Pfam" id="PF11975"/>
    </source>
</evidence>
<keyword evidence="8 12" id="KW-0326">Glycosidase</keyword>
<feature type="site" description="Increases basicity of active site Tyr" evidence="11">
    <location>
        <position position="21"/>
    </location>
</feature>
<reference evidence="15" key="1">
    <citation type="submission" date="2020-02" db="EMBL/GenBank/DDBJ databases">
        <authorList>
            <person name="Meier V. D."/>
        </authorList>
    </citation>
    <scope>NUCLEOTIDE SEQUENCE</scope>
    <source>
        <strain evidence="15">AVDCRST_MAG64</strain>
    </source>
</reference>
<evidence type="ECO:0000256" key="1">
    <source>
        <dbReference type="ARBA" id="ARBA00001936"/>
    </source>
</evidence>
<dbReference type="GO" id="GO:0016616">
    <property type="term" value="F:oxidoreductase activity, acting on the CH-OH group of donors, NAD or NADP as acceptor"/>
    <property type="evidence" value="ECO:0007669"/>
    <property type="project" value="InterPro"/>
</dbReference>
<dbReference type="SUPFAM" id="SSF56327">
    <property type="entry name" value="LDH C-terminal domain-like"/>
    <property type="match status" value="1"/>
</dbReference>
<organism evidence="15">
    <name type="scientific">uncultured Phycisphaerae bacterium</name>
    <dbReference type="NCBI Taxonomy" id="904963"/>
    <lineage>
        <taxon>Bacteria</taxon>
        <taxon>Pseudomonadati</taxon>
        <taxon>Planctomycetota</taxon>
        <taxon>Phycisphaerae</taxon>
        <taxon>environmental samples</taxon>
    </lineage>
</organism>
<keyword evidence="7" id="KW-0119">Carbohydrate metabolism</keyword>
<evidence type="ECO:0000256" key="3">
    <source>
        <dbReference type="ARBA" id="ARBA00022723"/>
    </source>
</evidence>
<keyword evidence="10" id="KW-0170">Cobalt</keyword>
<keyword evidence="10" id="KW-0533">Nickel</keyword>
<evidence type="ECO:0000256" key="5">
    <source>
        <dbReference type="ARBA" id="ARBA00023027"/>
    </source>
</evidence>
<evidence type="ECO:0000256" key="4">
    <source>
        <dbReference type="ARBA" id="ARBA00022801"/>
    </source>
</evidence>
<evidence type="ECO:0000256" key="11">
    <source>
        <dbReference type="PIRSR" id="PIRSR601088-4"/>
    </source>
</evidence>
<keyword evidence="3 10" id="KW-0479">Metal-binding</keyword>
<keyword evidence="6 10" id="KW-0464">Manganese</keyword>